<evidence type="ECO:0000259" key="2">
    <source>
        <dbReference type="Pfam" id="PF04149"/>
    </source>
</evidence>
<proteinExistence type="predicted"/>
<dbReference type="Proteomes" id="UP000265768">
    <property type="component" value="Unassembled WGS sequence"/>
</dbReference>
<dbReference type="EMBL" id="QZEY01000004">
    <property type="protein sequence ID" value="RJL32706.1"/>
    <property type="molecule type" value="Genomic_DNA"/>
</dbReference>
<evidence type="ECO:0000313" key="3">
    <source>
        <dbReference type="EMBL" id="RJL32706.1"/>
    </source>
</evidence>
<dbReference type="OrthoDB" id="3540894at2"/>
<dbReference type="Pfam" id="PF04149">
    <property type="entry name" value="DUF397"/>
    <property type="match status" value="1"/>
</dbReference>
<evidence type="ECO:0000313" key="4">
    <source>
        <dbReference type="Proteomes" id="UP000265768"/>
    </source>
</evidence>
<feature type="domain" description="DUF397" evidence="2">
    <location>
        <begin position="12"/>
        <end position="61"/>
    </location>
</feature>
<dbReference type="RefSeq" id="WP_119926955.1">
    <property type="nucleotide sequence ID" value="NZ_QZEY01000004.1"/>
</dbReference>
<reference evidence="3 4" key="1">
    <citation type="submission" date="2018-09" db="EMBL/GenBank/DDBJ databases">
        <title>YIM 75507 draft genome.</title>
        <authorList>
            <person name="Tang S."/>
            <person name="Feng Y."/>
        </authorList>
    </citation>
    <scope>NUCLEOTIDE SEQUENCE [LARGE SCALE GENOMIC DNA]</scope>
    <source>
        <strain evidence="3 4">YIM 75507</strain>
    </source>
</reference>
<name>A0A3A4AYX5_9ACTN</name>
<dbReference type="InterPro" id="IPR007278">
    <property type="entry name" value="DUF397"/>
</dbReference>
<organism evidence="3 4">
    <name type="scientific">Bailinhaonella thermotolerans</name>
    <dbReference type="NCBI Taxonomy" id="1070861"/>
    <lineage>
        <taxon>Bacteria</taxon>
        <taxon>Bacillati</taxon>
        <taxon>Actinomycetota</taxon>
        <taxon>Actinomycetes</taxon>
        <taxon>Streptosporangiales</taxon>
        <taxon>Streptosporangiaceae</taxon>
        <taxon>Bailinhaonella</taxon>
    </lineage>
</organism>
<protein>
    <submittedName>
        <fullName evidence="3">DUF397 domain-containing protein</fullName>
    </submittedName>
</protein>
<evidence type="ECO:0000256" key="1">
    <source>
        <dbReference type="SAM" id="MobiDB-lite"/>
    </source>
</evidence>
<sequence length="68" mass="7630">MTTTRKRQSNTAWRKSSASGPSACVEVAISSNHVLVRNSRHPEGAMLRFTKEEWVAFVNGVHRGEFEV</sequence>
<gene>
    <name evidence="3" type="ORF">D5H75_14550</name>
</gene>
<keyword evidence="4" id="KW-1185">Reference proteome</keyword>
<comment type="caution">
    <text evidence="3">The sequence shown here is derived from an EMBL/GenBank/DDBJ whole genome shotgun (WGS) entry which is preliminary data.</text>
</comment>
<feature type="compositionally biased region" description="Polar residues" evidence="1">
    <location>
        <begin position="9"/>
        <end position="20"/>
    </location>
</feature>
<accession>A0A3A4AYX5</accession>
<dbReference type="AlphaFoldDB" id="A0A3A4AYX5"/>
<feature type="region of interest" description="Disordered" evidence="1">
    <location>
        <begin position="1"/>
        <end position="21"/>
    </location>
</feature>